<evidence type="ECO:0000313" key="10">
    <source>
        <dbReference type="Proteomes" id="UP000580043"/>
    </source>
</evidence>
<evidence type="ECO:0000256" key="5">
    <source>
        <dbReference type="ARBA" id="ARBA00022989"/>
    </source>
</evidence>
<keyword evidence="4 7" id="KW-0812">Transmembrane</keyword>
<reference evidence="9 10" key="1">
    <citation type="submission" date="2020-04" db="EMBL/GenBank/DDBJ databases">
        <title>Zoogloea sp. G-4-1-14 isolated from soil.</title>
        <authorList>
            <person name="Dahal R.H."/>
        </authorList>
    </citation>
    <scope>NUCLEOTIDE SEQUENCE [LARGE SCALE GENOMIC DNA]</scope>
    <source>
        <strain evidence="9 10">G-4-1-14</strain>
    </source>
</reference>
<gene>
    <name evidence="9" type="ORF">HHL15_23625</name>
</gene>
<proteinExistence type="predicted"/>
<feature type="transmembrane region" description="Helical" evidence="7">
    <location>
        <begin position="107"/>
        <end position="129"/>
    </location>
</feature>
<comment type="subcellular location">
    <subcellularLocation>
        <location evidence="1">Cell membrane</location>
        <topology evidence="1">Multi-pass membrane protein</topology>
    </subcellularLocation>
</comment>
<feature type="transmembrane region" description="Helical" evidence="7">
    <location>
        <begin position="259"/>
        <end position="277"/>
    </location>
</feature>
<dbReference type="RefSeq" id="WP_169148269.1">
    <property type="nucleotide sequence ID" value="NZ_JABBGA010000034.1"/>
</dbReference>
<evidence type="ECO:0000256" key="3">
    <source>
        <dbReference type="ARBA" id="ARBA00022475"/>
    </source>
</evidence>
<dbReference type="GO" id="GO:0005886">
    <property type="term" value="C:plasma membrane"/>
    <property type="evidence" value="ECO:0007669"/>
    <property type="project" value="UniProtKB-SubCell"/>
</dbReference>
<dbReference type="InterPro" id="IPR010290">
    <property type="entry name" value="TM_effector"/>
</dbReference>
<feature type="transmembrane region" description="Helical" evidence="7">
    <location>
        <begin position="375"/>
        <end position="394"/>
    </location>
</feature>
<feature type="domain" description="Major facilitator superfamily (MFS) profile" evidence="8">
    <location>
        <begin position="14"/>
        <end position="405"/>
    </location>
</feature>
<evidence type="ECO:0000256" key="6">
    <source>
        <dbReference type="ARBA" id="ARBA00023136"/>
    </source>
</evidence>
<dbReference type="AlphaFoldDB" id="A0A848G8Y3"/>
<feature type="transmembrane region" description="Helical" evidence="7">
    <location>
        <begin position="289"/>
        <end position="317"/>
    </location>
</feature>
<keyword evidence="2" id="KW-0813">Transport</keyword>
<organism evidence="9 10">
    <name type="scientific">Zoogloea dura</name>
    <dbReference type="NCBI Taxonomy" id="2728840"/>
    <lineage>
        <taxon>Bacteria</taxon>
        <taxon>Pseudomonadati</taxon>
        <taxon>Pseudomonadota</taxon>
        <taxon>Betaproteobacteria</taxon>
        <taxon>Rhodocyclales</taxon>
        <taxon>Zoogloeaceae</taxon>
        <taxon>Zoogloea</taxon>
    </lineage>
</organism>
<evidence type="ECO:0000256" key="7">
    <source>
        <dbReference type="SAM" id="Phobius"/>
    </source>
</evidence>
<dbReference type="Proteomes" id="UP000580043">
    <property type="component" value="Unassembled WGS sequence"/>
</dbReference>
<dbReference type="GO" id="GO:0022857">
    <property type="term" value="F:transmembrane transporter activity"/>
    <property type="evidence" value="ECO:0007669"/>
    <property type="project" value="InterPro"/>
</dbReference>
<keyword evidence="10" id="KW-1185">Reference proteome</keyword>
<evidence type="ECO:0000256" key="2">
    <source>
        <dbReference type="ARBA" id="ARBA00022448"/>
    </source>
</evidence>
<feature type="transmembrane region" description="Helical" evidence="7">
    <location>
        <begin position="350"/>
        <end position="369"/>
    </location>
</feature>
<feature type="transmembrane region" description="Helical" evidence="7">
    <location>
        <begin position="173"/>
        <end position="192"/>
    </location>
</feature>
<keyword evidence="6 7" id="KW-0472">Membrane</keyword>
<name>A0A848G8Y3_9RHOO</name>
<dbReference type="CDD" id="cd06173">
    <property type="entry name" value="MFS_MefA_like"/>
    <property type="match status" value="1"/>
</dbReference>
<dbReference type="PANTHER" id="PTHR23513:SF11">
    <property type="entry name" value="STAPHYLOFERRIN A TRANSPORTER"/>
    <property type="match status" value="1"/>
</dbReference>
<feature type="transmembrane region" description="Helical" evidence="7">
    <location>
        <begin position="323"/>
        <end position="343"/>
    </location>
</feature>
<feature type="transmembrane region" description="Helical" evidence="7">
    <location>
        <begin position="141"/>
        <end position="167"/>
    </location>
</feature>
<keyword evidence="5 7" id="KW-1133">Transmembrane helix</keyword>
<evidence type="ECO:0000313" key="9">
    <source>
        <dbReference type="EMBL" id="NML28748.1"/>
    </source>
</evidence>
<dbReference type="Gene3D" id="1.20.1250.20">
    <property type="entry name" value="MFS general substrate transporter like domains"/>
    <property type="match status" value="1"/>
</dbReference>
<dbReference type="EMBL" id="JABBGA010000034">
    <property type="protein sequence ID" value="NML28748.1"/>
    <property type="molecule type" value="Genomic_DNA"/>
</dbReference>
<keyword evidence="3" id="KW-1003">Cell membrane</keyword>
<dbReference type="InterPro" id="IPR020846">
    <property type="entry name" value="MFS_dom"/>
</dbReference>
<comment type="caution">
    <text evidence="9">The sequence shown here is derived from an EMBL/GenBank/DDBJ whole genome shotgun (WGS) entry which is preliminary data.</text>
</comment>
<feature type="transmembrane region" description="Helical" evidence="7">
    <location>
        <begin position="44"/>
        <end position="68"/>
    </location>
</feature>
<accession>A0A848G8Y3</accession>
<evidence type="ECO:0000256" key="1">
    <source>
        <dbReference type="ARBA" id="ARBA00004651"/>
    </source>
</evidence>
<evidence type="ECO:0000259" key="8">
    <source>
        <dbReference type="PROSITE" id="PS50850"/>
    </source>
</evidence>
<dbReference type="PROSITE" id="PS50850">
    <property type="entry name" value="MFS"/>
    <property type="match status" value="1"/>
</dbReference>
<protein>
    <submittedName>
        <fullName evidence="9">MFS transporter</fullName>
    </submittedName>
</protein>
<dbReference type="InterPro" id="IPR036259">
    <property type="entry name" value="MFS_trans_sf"/>
</dbReference>
<evidence type="ECO:0000256" key="4">
    <source>
        <dbReference type="ARBA" id="ARBA00022692"/>
    </source>
</evidence>
<sequence length="526" mass="56091">MSGPSAWAPLRHRPFRALWLATVVANLAVWMQNIGAAWMMTELAASPLMVALVQTAMALPAFVLGMPSGVIADLMDKRRLLLITQGLALLSMILLCIPALVGNLGPVALLAYTFALGSASALSMSAWLACTIEHAPPGQTAAAIALGTVSPNIARVLGPALAGAIIARVGTPLLFVLVCACMASVIALLTRLGTTAPISRLPGERFFPAIVSGLRYVRHSPSLCRDLGKVAIFSTAGSALWALLPLIARERLGLAADGYGILLGCLGAGAVVAALRLPDMYRRHPLQRIVFAGGIAFAAVTLLSGVVTSLTLLGVLYVVGGMAWMAVNTTLMTVIQTSTALWVKARVGSIYLMLIMGGMAMGGVLWGLIAARLGVASALITAGLVIAAGTFLSLQKALHLGREEDFGPPTLTLRTQSVLDITPGKGRVCIEVSYHVAEPQRDEFILLAHAVGRIRRRNGACDWHLQRDLGHPGHYTERFIVDSWLTYRRQQERSTAADALQEERLQRFLAVPDQLARHYLIEQKTS</sequence>
<dbReference type="PANTHER" id="PTHR23513">
    <property type="entry name" value="INTEGRAL MEMBRANE EFFLUX PROTEIN-RELATED"/>
    <property type="match status" value="1"/>
</dbReference>
<dbReference type="SUPFAM" id="SSF103473">
    <property type="entry name" value="MFS general substrate transporter"/>
    <property type="match status" value="1"/>
</dbReference>
<feature type="transmembrane region" description="Helical" evidence="7">
    <location>
        <begin position="80"/>
        <end position="101"/>
    </location>
</feature>
<feature type="transmembrane region" description="Helical" evidence="7">
    <location>
        <begin position="17"/>
        <end position="38"/>
    </location>
</feature>
<dbReference type="Pfam" id="PF05977">
    <property type="entry name" value="MFS_3"/>
    <property type="match status" value="1"/>
</dbReference>